<dbReference type="GO" id="GO:0003824">
    <property type="term" value="F:catalytic activity"/>
    <property type="evidence" value="ECO:0007669"/>
    <property type="project" value="InterPro"/>
</dbReference>
<dbReference type="AlphaFoldDB" id="B0K8Q6"/>
<dbReference type="STRING" id="340099.Teth39_0863"/>
<proteinExistence type="predicted"/>
<dbReference type="RefSeq" id="WP_012269202.1">
    <property type="nucleotide sequence ID" value="NC_010321.1"/>
</dbReference>
<evidence type="ECO:0000313" key="2">
    <source>
        <dbReference type="EMBL" id="ABY94519.1"/>
    </source>
</evidence>
<dbReference type="PANTHER" id="PTHR36930">
    <property type="entry name" value="METAL-SULFUR CLUSTER BIOSYNTHESIS PROTEINS YUAD-RELATED"/>
    <property type="match status" value="1"/>
</dbReference>
<dbReference type="EMBL" id="CP000924">
    <property type="protein sequence ID" value="ABY94519.1"/>
    <property type="molecule type" value="Genomic_DNA"/>
</dbReference>
<evidence type="ECO:0000259" key="1">
    <source>
        <dbReference type="PROSITE" id="PS51340"/>
    </source>
</evidence>
<dbReference type="PROSITE" id="PS51340">
    <property type="entry name" value="MOSC"/>
    <property type="match status" value="1"/>
</dbReference>
<dbReference type="GO" id="GO:0030170">
    <property type="term" value="F:pyridoxal phosphate binding"/>
    <property type="evidence" value="ECO:0007669"/>
    <property type="project" value="InterPro"/>
</dbReference>
<accession>B0K8Q6</accession>
<evidence type="ECO:0000313" key="3">
    <source>
        <dbReference type="Proteomes" id="UP000002156"/>
    </source>
</evidence>
<reference evidence="3" key="1">
    <citation type="submission" date="2008-01" db="EMBL/GenBank/DDBJ databases">
        <title>Complete sequence of Thermoanaerobacter pseudethanolicus 39E.</title>
        <authorList>
            <person name="Copeland A."/>
            <person name="Lucas S."/>
            <person name="Lapidus A."/>
            <person name="Barry K."/>
            <person name="Glavina del Rio T."/>
            <person name="Dalin E."/>
            <person name="Tice H."/>
            <person name="Pitluck S."/>
            <person name="Bruce D."/>
            <person name="Goodwin L."/>
            <person name="Saunders E."/>
            <person name="Brettin T."/>
            <person name="Detter J.C."/>
            <person name="Han C."/>
            <person name="Schmutz J."/>
            <person name="Larimer F."/>
            <person name="Land M."/>
            <person name="Hauser L."/>
            <person name="Kyrpides N."/>
            <person name="Lykidis A."/>
            <person name="Hemme C."/>
            <person name="Fields M.W."/>
            <person name="He Z."/>
            <person name="Zhou J."/>
            <person name="Richardson P."/>
        </authorList>
    </citation>
    <scope>NUCLEOTIDE SEQUENCE [LARGE SCALE GENOMIC DNA]</scope>
    <source>
        <strain evidence="3">ATCC 33223 / DSM 2355 / 39E</strain>
    </source>
</reference>
<organism evidence="2 3">
    <name type="scientific">Thermoanaerobacter pseudethanolicus (strain ATCC 33223 / 39E)</name>
    <name type="common">Clostridium thermohydrosulfuricum</name>
    <dbReference type="NCBI Taxonomy" id="340099"/>
    <lineage>
        <taxon>Bacteria</taxon>
        <taxon>Bacillati</taxon>
        <taxon>Bacillota</taxon>
        <taxon>Clostridia</taxon>
        <taxon>Thermoanaerobacterales</taxon>
        <taxon>Thermoanaerobacteraceae</taxon>
        <taxon>Thermoanaerobacter</taxon>
    </lineage>
</organism>
<dbReference type="PANTHER" id="PTHR36930:SF1">
    <property type="entry name" value="MOSC DOMAIN-CONTAINING PROTEIN"/>
    <property type="match status" value="1"/>
</dbReference>
<protein>
    <submittedName>
        <fullName evidence="2">MOSC domain containing protein</fullName>
    </submittedName>
</protein>
<dbReference type="InterPro" id="IPR011037">
    <property type="entry name" value="Pyrv_Knase-like_insert_dom_sf"/>
</dbReference>
<dbReference type="GO" id="GO:0030151">
    <property type="term" value="F:molybdenum ion binding"/>
    <property type="evidence" value="ECO:0007669"/>
    <property type="project" value="InterPro"/>
</dbReference>
<dbReference type="InterPro" id="IPR005302">
    <property type="entry name" value="MoCF_Sase_C"/>
</dbReference>
<keyword evidence="3" id="KW-1185">Reference proteome</keyword>
<dbReference type="Pfam" id="PF03473">
    <property type="entry name" value="MOSC"/>
    <property type="match status" value="1"/>
</dbReference>
<dbReference type="HOGENOM" id="CLU_122785_1_0_9"/>
<sequence length="149" mass="16384">MAKVVSVNISEKKGTVKKPIEKGYFRENHGLEGDAHAGRGHRQVSLLAEESIEKMKAKGIWDLAAGKFAENITTEGIELYTLPVGTKLKIGEEVILEISQIGKKCHEACEIRKITGDCIMPREGVFAKVIKGGYIKPGDEIVLLHETEN</sequence>
<dbReference type="InterPro" id="IPR052716">
    <property type="entry name" value="MOSC_domain"/>
</dbReference>
<dbReference type="KEGG" id="tpd:Teth39_0863"/>
<dbReference type="Proteomes" id="UP000002156">
    <property type="component" value="Chromosome"/>
</dbReference>
<dbReference type="eggNOG" id="COG2258">
    <property type="taxonomic scope" value="Bacteria"/>
</dbReference>
<name>B0K8Q6_THEP3</name>
<dbReference type="Gene3D" id="2.40.33.20">
    <property type="entry name" value="PK beta-barrel domain-like"/>
    <property type="match status" value="1"/>
</dbReference>
<dbReference type="SUPFAM" id="SSF50800">
    <property type="entry name" value="PK beta-barrel domain-like"/>
    <property type="match status" value="1"/>
</dbReference>
<gene>
    <name evidence="2" type="ordered locus">Teth39_0863</name>
</gene>
<feature type="domain" description="MOSC" evidence="1">
    <location>
        <begin position="18"/>
        <end position="144"/>
    </location>
</feature>